<dbReference type="SUPFAM" id="SSF52317">
    <property type="entry name" value="Class I glutamine amidotransferase-like"/>
    <property type="match status" value="1"/>
</dbReference>
<sequence length="188" mass="20530">MKKVLFFAYPTYVDFEIAHTLFFLRKLGKALITTATIDGHEVESLGGLITKAHLSLPEVTLADYDLLLISGGDNVGEVMEDHTVQDFLCKANSLQMPIAAMCGSSVFLAQAGLLKGKSFTCNAITFEKFKSHFEGAEYTGNRVEVLDNIITAKGAAFPEFTIAVIDKLGLWKDEDQRNGALLFSKGEA</sequence>
<feature type="domain" description="DJ-1/PfpI" evidence="1">
    <location>
        <begin position="2"/>
        <end position="166"/>
    </location>
</feature>
<dbReference type="Proteomes" id="UP000676917">
    <property type="component" value="Unassembled WGS sequence"/>
</dbReference>
<organism evidence="2 3">
    <name type="scientific">Ornithinibacillus bavariensis</name>
    <dbReference type="NCBI Taxonomy" id="545502"/>
    <lineage>
        <taxon>Bacteria</taxon>
        <taxon>Bacillati</taxon>
        <taxon>Bacillota</taxon>
        <taxon>Bacilli</taxon>
        <taxon>Bacillales</taxon>
        <taxon>Bacillaceae</taxon>
        <taxon>Ornithinibacillus</taxon>
    </lineage>
</organism>
<dbReference type="Pfam" id="PF01965">
    <property type="entry name" value="DJ-1_PfpI"/>
    <property type="match status" value="1"/>
</dbReference>
<dbReference type="InterPro" id="IPR029062">
    <property type="entry name" value="Class_I_gatase-like"/>
</dbReference>
<dbReference type="AlphaFoldDB" id="A0A919X6Z0"/>
<name>A0A919X6Z0_9BACI</name>
<dbReference type="GO" id="GO:0005737">
    <property type="term" value="C:cytoplasm"/>
    <property type="evidence" value="ECO:0007669"/>
    <property type="project" value="TreeGrafter"/>
</dbReference>
<keyword evidence="3" id="KW-1185">Reference proteome</keyword>
<comment type="caution">
    <text evidence="2">The sequence shown here is derived from an EMBL/GenBank/DDBJ whole genome shotgun (WGS) entry which is preliminary data.</text>
</comment>
<protein>
    <recommendedName>
        <fullName evidence="1">DJ-1/PfpI domain-containing protein</fullName>
    </recommendedName>
</protein>
<dbReference type="Gene3D" id="3.40.50.880">
    <property type="match status" value="1"/>
</dbReference>
<dbReference type="PANTHER" id="PTHR48094">
    <property type="entry name" value="PROTEIN/NUCLEIC ACID DEGLYCASE DJ-1-RELATED"/>
    <property type="match status" value="1"/>
</dbReference>
<dbReference type="EMBL" id="BORP01000001">
    <property type="protein sequence ID" value="GIO25612.1"/>
    <property type="molecule type" value="Genomic_DNA"/>
</dbReference>
<dbReference type="PANTHER" id="PTHR48094:SF12">
    <property type="entry name" value="PARKINSON DISEASE PROTEIN 7 HOMOLOG"/>
    <property type="match status" value="1"/>
</dbReference>
<proteinExistence type="predicted"/>
<evidence type="ECO:0000313" key="3">
    <source>
        <dbReference type="Proteomes" id="UP000676917"/>
    </source>
</evidence>
<gene>
    <name evidence="2" type="ORF">J43TS3_02230</name>
</gene>
<dbReference type="InterPro" id="IPR050325">
    <property type="entry name" value="Prot/Nucl_acid_deglycase"/>
</dbReference>
<evidence type="ECO:0000259" key="1">
    <source>
        <dbReference type="Pfam" id="PF01965"/>
    </source>
</evidence>
<dbReference type="InterPro" id="IPR002818">
    <property type="entry name" value="DJ-1/PfpI"/>
</dbReference>
<dbReference type="RefSeq" id="WP_212919149.1">
    <property type="nucleotide sequence ID" value="NZ_BORP01000001.1"/>
</dbReference>
<accession>A0A919X6Z0</accession>
<reference evidence="2" key="1">
    <citation type="submission" date="2021-03" db="EMBL/GenBank/DDBJ databases">
        <title>Antimicrobial resistance genes in bacteria isolated from Japanese honey, and their potential for conferring macrolide and lincosamide resistance in the American foulbrood pathogen Paenibacillus larvae.</title>
        <authorList>
            <person name="Okamoto M."/>
            <person name="Kumagai M."/>
            <person name="Kanamori H."/>
            <person name="Takamatsu D."/>
        </authorList>
    </citation>
    <scope>NUCLEOTIDE SEQUENCE</scope>
    <source>
        <strain evidence="2">J43TS3</strain>
    </source>
</reference>
<evidence type="ECO:0000313" key="2">
    <source>
        <dbReference type="EMBL" id="GIO25612.1"/>
    </source>
</evidence>